<sequence>MNPVVVIPTFVSTRSQREGGSIITTYDHPTPLSQEGELPRCLESLTKVEGIGQIIVLVAAEPSIAHKAAQKTQAIAARFPELHIAVIGAAEAGLVQQRMEQLGLGKLTREVGLSGYGAVRNLGLVVACALGFDAVVFLDDDEVVTDADFLRRAMYGLGKLTRKGIPILAKTGFYYNSEGSYLSKSQNKWYNRFWQQGSAFNKWIERAMNAPRLSRSNHVCGGCLALHKEAFKRLSFDPWIPRGEDLDYMLDLRMYGSDIWFDNKWSLHHLPPESASEGTRFRQDIYRWLYEYRKMEYSRTQIDLMQVKPSSLEPYPGPFLEPSIVRRIRITAFLRSLARPDKKAYRKAAKAARTEAAQYAQRNCTKYFEFQFVWSELMSRIEGDQILSTALVRSAVSRAEAVAGANANGRVAERDPRVEKAGDVVEAGAPTAPQAGVPEQLAAQYSNIDPGMTSEIRLNLAD</sequence>
<proteinExistence type="predicted"/>
<dbReference type="RefSeq" id="WP_158049161.1">
    <property type="nucleotide sequence ID" value="NZ_WAJR01000006.1"/>
</dbReference>
<reference evidence="1 2" key="1">
    <citation type="submission" date="2019-09" db="EMBL/GenBank/DDBJ databases">
        <title>Whole genome shotgun sequencing (WGS) of Ellagibacter isourolithinifaciens DSM 104140(T) and Adlercreutzia muris DSM 29508(T).</title>
        <authorList>
            <person name="Stoll D.A."/>
            <person name="Danylec N."/>
            <person name="Huch M."/>
        </authorList>
    </citation>
    <scope>NUCLEOTIDE SEQUENCE [LARGE SCALE GENOMIC DNA]</scope>
    <source>
        <strain evidence="1 2">DSM 104140</strain>
    </source>
</reference>
<evidence type="ECO:0008006" key="3">
    <source>
        <dbReference type="Google" id="ProtNLM"/>
    </source>
</evidence>
<keyword evidence="2" id="KW-1185">Reference proteome</keyword>
<dbReference type="InterPro" id="IPR029044">
    <property type="entry name" value="Nucleotide-diphossugar_trans"/>
</dbReference>
<gene>
    <name evidence="1" type="ORF">F8C90_03995</name>
</gene>
<dbReference type="SUPFAM" id="SSF53448">
    <property type="entry name" value="Nucleotide-diphospho-sugar transferases"/>
    <property type="match status" value="1"/>
</dbReference>
<dbReference type="AlphaFoldDB" id="A0A6N6NPP6"/>
<dbReference type="OrthoDB" id="1757142at2"/>
<comment type="caution">
    <text evidence="1">The sequence shown here is derived from an EMBL/GenBank/DDBJ whole genome shotgun (WGS) entry which is preliminary data.</text>
</comment>
<evidence type="ECO:0000313" key="1">
    <source>
        <dbReference type="EMBL" id="KAB1641327.1"/>
    </source>
</evidence>
<dbReference type="EMBL" id="WAJR01000006">
    <property type="protein sequence ID" value="KAB1641327.1"/>
    <property type="molecule type" value="Genomic_DNA"/>
</dbReference>
<organism evidence="1 2">
    <name type="scientific">Ellagibacter isourolithinifaciens</name>
    <dbReference type="NCBI Taxonomy" id="2137581"/>
    <lineage>
        <taxon>Bacteria</taxon>
        <taxon>Bacillati</taxon>
        <taxon>Actinomycetota</taxon>
        <taxon>Coriobacteriia</taxon>
        <taxon>Eggerthellales</taxon>
        <taxon>Eggerthellaceae</taxon>
        <taxon>Ellagibacter</taxon>
    </lineage>
</organism>
<accession>A0A6N6NPP6</accession>
<dbReference type="Gene3D" id="3.90.550.10">
    <property type="entry name" value="Spore Coat Polysaccharide Biosynthesis Protein SpsA, Chain A"/>
    <property type="match status" value="1"/>
</dbReference>
<protein>
    <recommendedName>
        <fullName evidence="3">Glycosyltransferase family 2 protein</fullName>
    </recommendedName>
</protein>
<dbReference type="GeneID" id="98657566"/>
<name>A0A6N6NPP6_9ACTN</name>
<dbReference type="Proteomes" id="UP000468668">
    <property type="component" value="Unassembled WGS sequence"/>
</dbReference>
<evidence type="ECO:0000313" key="2">
    <source>
        <dbReference type="Proteomes" id="UP000468668"/>
    </source>
</evidence>